<evidence type="ECO:0000313" key="3">
    <source>
        <dbReference type="Proteomes" id="UP000184452"/>
    </source>
</evidence>
<keyword evidence="3" id="KW-1185">Reference proteome</keyword>
<feature type="transmembrane region" description="Helical" evidence="1">
    <location>
        <begin position="157"/>
        <end position="182"/>
    </location>
</feature>
<evidence type="ECO:0008006" key="4">
    <source>
        <dbReference type="Google" id="ProtNLM"/>
    </source>
</evidence>
<sequence length="267" mass="28241">MSGWHLTPAQAHDYAARRSDEITAMSVEAHLMHCAPCRTLMPADEQWLADGWASLRDVVDRPRRGPVETLLSLAGLRAETAKLLAATPRLYQAWLGSTVVVLAAALVAAHVMPRGSLMFVFLAPVVPLVGVALAYGRGVDPAHTLASVTPMAGQRLLFLRTCSVLVPALLLCTGAALLLPYTTSAWDAVFWLLPSLALVAGSLLLGRWIHLSAASGIVGALWLAVLGLVSLSGQTVPVGVFAPAAQLWWGVLLSALLGLLLLRARTA</sequence>
<evidence type="ECO:0000313" key="2">
    <source>
        <dbReference type="EMBL" id="SHK07021.1"/>
    </source>
</evidence>
<proteinExistence type="predicted"/>
<dbReference type="STRING" id="758803.SAMN05421803_11371"/>
<keyword evidence="1" id="KW-0812">Transmembrane</keyword>
<feature type="transmembrane region" description="Helical" evidence="1">
    <location>
        <begin position="117"/>
        <end position="136"/>
    </location>
</feature>
<reference evidence="2 3" key="1">
    <citation type="submission" date="2016-11" db="EMBL/GenBank/DDBJ databases">
        <authorList>
            <person name="Jaros S."/>
            <person name="Januszkiewicz K."/>
            <person name="Wedrychowicz H."/>
        </authorList>
    </citation>
    <scope>NUCLEOTIDE SEQUENCE [LARGE SCALE GENOMIC DNA]</scope>
    <source>
        <strain evidence="2 3">CGMCC 4.5723</strain>
    </source>
</reference>
<name>A0A1M6PGF0_9ACTN</name>
<dbReference type="AlphaFoldDB" id="A0A1M6PGF0"/>
<accession>A0A1M6PGF0</accession>
<feature type="transmembrane region" description="Helical" evidence="1">
    <location>
        <begin position="90"/>
        <end position="111"/>
    </location>
</feature>
<dbReference type="OrthoDB" id="3822520at2"/>
<dbReference type="EMBL" id="FQZK01000013">
    <property type="protein sequence ID" value="SHK07021.1"/>
    <property type="molecule type" value="Genomic_DNA"/>
</dbReference>
<evidence type="ECO:0000256" key="1">
    <source>
        <dbReference type="SAM" id="Phobius"/>
    </source>
</evidence>
<feature type="transmembrane region" description="Helical" evidence="1">
    <location>
        <begin position="245"/>
        <end position="262"/>
    </location>
</feature>
<feature type="transmembrane region" description="Helical" evidence="1">
    <location>
        <begin position="213"/>
        <end position="233"/>
    </location>
</feature>
<gene>
    <name evidence="2" type="ORF">SAMN05421803_11371</name>
</gene>
<dbReference type="Proteomes" id="UP000184452">
    <property type="component" value="Unassembled WGS sequence"/>
</dbReference>
<protein>
    <recommendedName>
        <fullName evidence="4">Zinc-finger</fullName>
    </recommendedName>
</protein>
<organism evidence="2 3">
    <name type="scientific">Nocardiopsis flavescens</name>
    <dbReference type="NCBI Taxonomy" id="758803"/>
    <lineage>
        <taxon>Bacteria</taxon>
        <taxon>Bacillati</taxon>
        <taxon>Actinomycetota</taxon>
        <taxon>Actinomycetes</taxon>
        <taxon>Streptosporangiales</taxon>
        <taxon>Nocardiopsidaceae</taxon>
        <taxon>Nocardiopsis</taxon>
    </lineage>
</organism>
<keyword evidence="1" id="KW-0472">Membrane</keyword>
<dbReference type="RefSeq" id="WP_073380972.1">
    <property type="nucleotide sequence ID" value="NZ_FQZK01000013.1"/>
</dbReference>
<feature type="transmembrane region" description="Helical" evidence="1">
    <location>
        <begin position="188"/>
        <end position="206"/>
    </location>
</feature>
<keyword evidence="1" id="KW-1133">Transmembrane helix</keyword>